<keyword evidence="1" id="KW-0732">Signal</keyword>
<accession>A0A2M3ZW55</accession>
<evidence type="ECO:0000256" key="1">
    <source>
        <dbReference type="SAM" id="SignalP"/>
    </source>
</evidence>
<sequence>MLLLLLLLLGLCFCTTSYQPGAVFTPDAGGGRFAFLCSTHPNRGSLVYFRNIQPAYQWQRSNSTPWHGLPLAVAV</sequence>
<name>A0A2M3ZW55_9DIPT</name>
<evidence type="ECO:0000313" key="2">
    <source>
        <dbReference type="EMBL" id="MBW32751.1"/>
    </source>
</evidence>
<feature type="chain" id="PRO_5014824423" evidence="1">
    <location>
        <begin position="18"/>
        <end position="75"/>
    </location>
</feature>
<organism evidence="2">
    <name type="scientific">Anopheles braziliensis</name>
    <dbReference type="NCBI Taxonomy" id="58242"/>
    <lineage>
        <taxon>Eukaryota</taxon>
        <taxon>Metazoa</taxon>
        <taxon>Ecdysozoa</taxon>
        <taxon>Arthropoda</taxon>
        <taxon>Hexapoda</taxon>
        <taxon>Insecta</taxon>
        <taxon>Pterygota</taxon>
        <taxon>Neoptera</taxon>
        <taxon>Endopterygota</taxon>
        <taxon>Diptera</taxon>
        <taxon>Nematocera</taxon>
        <taxon>Culicoidea</taxon>
        <taxon>Culicidae</taxon>
        <taxon>Anophelinae</taxon>
        <taxon>Anopheles</taxon>
    </lineage>
</organism>
<proteinExistence type="predicted"/>
<dbReference type="AlphaFoldDB" id="A0A2M3ZW55"/>
<dbReference type="EMBL" id="GGFM01012000">
    <property type="protein sequence ID" value="MBW32751.1"/>
    <property type="molecule type" value="Transcribed_RNA"/>
</dbReference>
<feature type="signal peptide" evidence="1">
    <location>
        <begin position="1"/>
        <end position="17"/>
    </location>
</feature>
<reference evidence="2" key="1">
    <citation type="submission" date="2018-01" db="EMBL/GenBank/DDBJ databases">
        <title>An insight into the sialome of Amazonian anophelines.</title>
        <authorList>
            <person name="Ribeiro J.M."/>
            <person name="Scarpassa V."/>
            <person name="Calvo E."/>
        </authorList>
    </citation>
    <scope>NUCLEOTIDE SEQUENCE</scope>
    <source>
        <tissue evidence="2">Salivary glands</tissue>
    </source>
</reference>
<protein>
    <submittedName>
        <fullName evidence="2">Putative secreted peptide</fullName>
    </submittedName>
</protein>